<dbReference type="AlphaFoldDB" id="A0A8X6WIP9"/>
<gene>
    <name evidence="1" type="ORF">TNCV_196851</name>
</gene>
<protein>
    <submittedName>
        <fullName evidence="1">Uncharacterized protein</fullName>
    </submittedName>
</protein>
<proteinExistence type="predicted"/>
<accession>A0A8X6WIP9</accession>
<dbReference type="Proteomes" id="UP000887159">
    <property type="component" value="Unassembled WGS sequence"/>
</dbReference>
<name>A0A8X6WIP9_TRICX</name>
<keyword evidence="2" id="KW-1185">Reference proteome</keyword>
<evidence type="ECO:0000313" key="2">
    <source>
        <dbReference type="Proteomes" id="UP000887159"/>
    </source>
</evidence>
<comment type="caution">
    <text evidence="1">The sequence shown here is derived from an EMBL/GenBank/DDBJ whole genome shotgun (WGS) entry which is preliminary data.</text>
</comment>
<reference evidence="1" key="1">
    <citation type="submission" date="2020-08" db="EMBL/GenBank/DDBJ databases">
        <title>Multicomponent nature underlies the extraordinary mechanical properties of spider dragline silk.</title>
        <authorList>
            <person name="Kono N."/>
            <person name="Nakamura H."/>
            <person name="Mori M."/>
            <person name="Yoshida Y."/>
            <person name="Ohtoshi R."/>
            <person name="Malay A.D."/>
            <person name="Moran D.A.P."/>
            <person name="Tomita M."/>
            <person name="Numata K."/>
            <person name="Arakawa K."/>
        </authorList>
    </citation>
    <scope>NUCLEOTIDE SEQUENCE</scope>
</reference>
<sequence length="154" mass="17650">MKFKEINSRGKRGELLRRIDRQNSRFRTAKTIIIKLGLHASFVEVESAKKAFKETIQECTSFGIVFSTYNYQRLGILDYAIGARTLVSRRQIEVFQIGCTVSLAQLETGMPKRRPLNDYQNGQALADINKGKGIQEIARLLKDSRNQRITDKKK</sequence>
<dbReference type="EMBL" id="BMAU01021432">
    <property type="protein sequence ID" value="GFY35585.1"/>
    <property type="molecule type" value="Genomic_DNA"/>
</dbReference>
<organism evidence="1 2">
    <name type="scientific">Trichonephila clavipes</name>
    <name type="common">Golden silk orbweaver</name>
    <name type="synonym">Nephila clavipes</name>
    <dbReference type="NCBI Taxonomy" id="2585209"/>
    <lineage>
        <taxon>Eukaryota</taxon>
        <taxon>Metazoa</taxon>
        <taxon>Ecdysozoa</taxon>
        <taxon>Arthropoda</taxon>
        <taxon>Chelicerata</taxon>
        <taxon>Arachnida</taxon>
        <taxon>Araneae</taxon>
        <taxon>Araneomorphae</taxon>
        <taxon>Entelegynae</taxon>
        <taxon>Araneoidea</taxon>
        <taxon>Nephilidae</taxon>
        <taxon>Trichonephila</taxon>
    </lineage>
</organism>
<evidence type="ECO:0000313" key="1">
    <source>
        <dbReference type="EMBL" id="GFY35585.1"/>
    </source>
</evidence>